<comment type="similarity">
    <text evidence="2 9">Belongs to the DEAD box helicase family. DEAH subfamily. FANCM sub-subfamily.</text>
</comment>
<dbReference type="InterPro" id="IPR006935">
    <property type="entry name" value="Helicase/UvrB_N"/>
</dbReference>
<dbReference type="PANTHER" id="PTHR14025:SF20">
    <property type="entry name" value="FANCONI ANEMIA GROUP M PROTEIN"/>
    <property type="match status" value="1"/>
</dbReference>
<protein>
    <recommendedName>
        <fullName evidence="9">ATP-dependent DNA helicase</fullName>
        <ecNumber evidence="9">3.6.4.12</ecNumber>
    </recommendedName>
</protein>
<sequence>MSDDEFSEFGDDFDDSALQQLDAIEAAALSQKPTIQTQSNPPLAPIQPPKRPAPLRQDSSFCDISFNVDDSELARLDNFIEDAYQGKAQPVVGPSRASTSHKQQTTLFGDVLPAPPPTASSSKPRSQLERTKSSGPSHGLFGHKAPKTKKWDHTEFAKTGIKGPAKKKGKGKETEEDNHDQDVEFEQFPQPLAAPMLQGMSLQLRILVYYSDEIYSGPPPMKIKPDLLEAKHWIFPINRPKRDYQFNIIRNSLFDNTLVALPTGLGKTFIAGVVMLNYYRWFPEGKVVFVAPTKPLVGQQIDACHNTCGIPARDSVEMTGETAIGIRARHWKEKRVFFMTPQTFVNDCLKETCDIRDIVLLVIDEAHRARGGYAYSAAVRLLMAKNPHHRILALSATPGNKPEIIQELIDALHISRIELRDERSLDLKPYIFEKTLKTHIIKPNAEVERIRTLFVNAMDPLIQQVQRVGLMRPNENALSMHHFRPQALSMELSPHHKYLFTPLSKLTMYARGLMYLLTGSIGVCYTYMKTQIGSNVDDGKKKNKIQNDKDFKNIMNELELQKENGFAAHPKIEKLKNILIQHFGSRMADEGEGGEAGEKDETRVMVFSSYRNVVEELVVELKKEEPLIRPARFIGQGVDTLGNKGLPQKEQLDTIKKFQEGVFNVLVATSIGEEGLDIGEVDLTICYDADKAPTRMVQRFGRTGRKRAGVIHALLAEHKEESNIEKAEAQYREVQKMINKGDNYELYADVERLIPEHIKPQCIEKVVEIEQYDRDEVARRVAGSPKQKGPKRKRNDDVRRNMPEGTAGGFVPVSELLLKGATAKKRKTAAVPVLPVKNFDEAGEDDEMDEDIISGRVLVQPRRTQSMGAGPSTSTAEKPAKKGRLKKAATDVVGGKKRARKAADSDEEEREKAVKPKKRKTKVVEPSLSQFSRQGEDDSDDMDIANGAVLTGSLLSKARSRSPTSPVAKGKGKAAAKRKKKVVESSPDSPPRELTPLSLHSTPAPESPSFDVDRYSPVIFTSPTKPPSPIPRRSLSPEFAAPRIPSPLPPSSPPRPASASPDRRPSPFVPTSPIRQDNPPDVDNDDLDDMDEVPDSEPSRTPQIPLLAADLDSSPLRGSAPLRFTQTTNPQPLEDMSWLVDNDEDDNLAFEIVASSPPKPPAKPKSNHKPVSQPLQRMTIGDESIEVSMPVPSVGAGNPKPKKRLMKRAVTPEVVDDSVVEILDHVVLQGKGKQKAVAIETPESSPKFMSSSPPAVRRPLSPLKSPVRSCSPPPLSQIKKTVPEPESGSSPVLASPKVEPHVESDSDEWFGDNMSSPSESQPIQPVRAAKRRKIFDPNLLESPVESMEMPPPSQRRLHRMESTPLKKATSSKSKEAKPKVKKPKRAKPTLLGKDAFALFDGEAGHSGDEISEGSSGSEDEEDEEDRRFIKDSPLTQASTSYDQSGIYRRSLQTQVPWGENLRGDDDDGPIFEDGPVRARPFGHINGLRWNQRRHTPSSSPPPPDDDLDRYDESFVVDDDAELLYDTQQNDGLF</sequence>
<feature type="compositionally biased region" description="Polar residues" evidence="10">
    <location>
        <begin position="1433"/>
        <end position="1443"/>
    </location>
</feature>
<dbReference type="CDD" id="cd12091">
    <property type="entry name" value="FANCM_ID"/>
    <property type="match status" value="1"/>
</dbReference>
<evidence type="ECO:0000256" key="2">
    <source>
        <dbReference type="ARBA" id="ARBA00009889"/>
    </source>
</evidence>
<dbReference type="EC" id="3.6.4.12" evidence="9"/>
<feature type="compositionally biased region" description="Polar residues" evidence="10">
    <location>
        <begin position="1242"/>
        <end position="1253"/>
    </location>
</feature>
<dbReference type="CDD" id="cd18033">
    <property type="entry name" value="DEXDc_FANCM"/>
    <property type="match status" value="1"/>
</dbReference>
<dbReference type="Pfam" id="PF00271">
    <property type="entry name" value="Helicase_C"/>
    <property type="match status" value="1"/>
</dbReference>
<feature type="compositionally biased region" description="Polar residues" evidence="10">
    <location>
        <begin position="31"/>
        <end position="41"/>
    </location>
</feature>
<dbReference type="GO" id="GO:0045003">
    <property type="term" value="P:double-strand break repair via synthesis-dependent strand annealing"/>
    <property type="evidence" value="ECO:0007669"/>
    <property type="project" value="TreeGrafter"/>
</dbReference>
<dbReference type="InterPro" id="IPR027417">
    <property type="entry name" value="P-loop_NTPase"/>
</dbReference>
<accession>A0A409VL77</accession>
<dbReference type="PANTHER" id="PTHR14025">
    <property type="entry name" value="FANCONI ANEMIA GROUP M FANCM FAMILY MEMBER"/>
    <property type="match status" value="1"/>
</dbReference>
<dbReference type="GO" id="GO:0000400">
    <property type="term" value="F:four-way junction DNA binding"/>
    <property type="evidence" value="ECO:0007669"/>
    <property type="project" value="TreeGrafter"/>
</dbReference>
<dbReference type="EMBL" id="NHTK01006028">
    <property type="protein sequence ID" value="PPQ67019.1"/>
    <property type="molecule type" value="Genomic_DNA"/>
</dbReference>
<dbReference type="InterPro" id="IPR039686">
    <property type="entry name" value="FANCM/Mph1-like_ID"/>
</dbReference>
<evidence type="ECO:0000313" key="14">
    <source>
        <dbReference type="Proteomes" id="UP000284842"/>
    </source>
</evidence>
<dbReference type="GO" id="GO:0009378">
    <property type="term" value="F:four-way junction helicase activity"/>
    <property type="evidence" value="ECO:0007669"/>
    <property type="project" value="TreeGrafter"/>
</dbReference>
<reference evidence="13 14" key="1">
    <citation type="journal article" date="2018" name="Evol. Lett.">
        <title>Horizontal gene cluster transfer increased hallucinogenic mushroom diversity.</title>
        <authorList>
            <person name="Reynolds H.T."/>
            <person name="Vijayakumar V."/>
            <person name="Gluck-Thaler E."/>
            <person name="Korotkin H.B."/>
            <person name="Matheny P.B."/>
            <person name="Slot J.C."/>
        </authorList>
    </citation>
    <scope>NUCLEOTIDE SEQUENCE [LARGE SCALE GENOMIC DNA]</scope>
    <source>
        <strain evidence="13 14">2629</strain>
    </source>
</reference>
<dbReference type="GO" id="GO:0005634">
    <property type="term" value="C:nucleus"/>
    <property type="evidence" value="ECO:0007669"/>
    <property type="project" value="UniProtKB-SubCell"/>
</dbReference>
<feature type="region of interest" description="Disordered" evidence="10">
    <location>
        <begin position="1229"/>
        <end position="1511"/>
    </location>
</feature>
<feature type="compositionally biased region" description="Basic residues" evidence="10">
    <location>
        <begin position="970"/>
        <end position="981"/>
    </location>
</feature>
<comment type="subcellular location">
    <subcellularLocation>
        <location evidence="1 9">Nucleus</location>
    </subcellularLocation>
</comment>
<dbReference type="Proteomes" id="UP000284842">
    <property type="component" value="Unassembled WGS sequence"/>
</dbReference>
<dbReference type="SMART" id="SM00487">
    <property type="entry name" value="DEXDc"/>
    <property type="match status" value="1"/>
</dbReference>
<dbReference type="Gene3D" id="3.40.50.300">
    <property type="entry name" value="P-loop containing nucleotide triphosphate hydrolases"/>
    <property type="match status" value="2"/>
</dbReference>
<feature type="domain" description="Helicase ATP-binding" evidence="11">
    <location>
        <begin position="248"/>
        <end position="416"/>
    </location>
</feature>
<evidence type="ECO:0000256" key="10">
    <source>
        <dbReference type="SAM" id="MobiDB-lite"/>
    </source>
</evidence>
<organism evidence="13 14">
    <name type="scientific">Panaeolus cyanescens</name>
    <dbReference type="NCBI Taxonomy" id="181874"/>
    <lineage>
        <taxon>Eukaryota</taxon>
        <taxon>Fungi</taxon>
        <taxon>Dikarya</taxon>
        <taxon>Basidiomycota</taxon>
        <taxon>Agaricomycotina</taxon>
        <taxon>Agaricomycetes</taxon>
        <taxon>Agaricomycetidae</taxon>
        <taxon>Agaricales</taxon>
        <taxon>Agaricineae</taxon>
        <taxon>Galeropsidaceae</taxon>
        <taxon>Panaeolus</taxon>
    </lineage>
</organism>
<evidence type="ECO:0000256" key="6">
    <source>
        <dbReference type="ARBA" id="ARBA00022840"/>
    </source>
</evidence>
<feature type="region of interest" description="Disordered" evidence="10">
    <location>
        <begin position="778"/>
        <end position="809"/>
    </location>
</feature>
<evidence type="ECO:0000256" key="3">
    <source>
        <dbReference type="ARBA" id="ARBA00022741"/>
    </source>
</evidence>
<dbReference type="STRING" id="181874.A0A409VL77"/>
<comment type="function">
    <text evidence="9">ATP-dependent DNA helicase involved in DNA damage repair by homologous recombination and in genome maintenance. Capable of unwinding D-loops. Plays a role in limiting crossover recombinants during mitotic DNA double-strand break (DSB) repair. Component of a FANCM-MHF complex which promotes gene conversion at blocked replication forks, probably by reversal of the stalled fork.</text>
</comment>
<dbReference type="InParanoid" id="A0A409VL77"/>
<gene>
    <name evidence="13" type="ORF">CVT24_011313</name>
</gene>
<dbReference type="InterPro" id="IPR014001">
    <property type="entry name" value="Helicase_ATP-bd"/>
</dbReference>
<proteinExistence type="inferred from homology"/>
<keyword evidence="3" id="KW-0547">Nucleotide-binding</keyword>
<evidence type="ECO:0000256" key="7">
    <source>
        <dbReference type="ARBA" id="ARBA00023242"/>
    </source>
</evidence>
<feature type="compositionally biased region" description="Polar residues" evidence="10">
    <location>
        <begin position="862"/>
        <end position="876"/>
    </location>
</feature>
<dbReference type="GO" id="GO:0016887">
    <property type="term" value="F:ATP hydrolysis activity"/>
    <property type="evidence" value="ECO:0007669"/>
    <property type="project" value="RHEA"/>
</dbReference>
<feature type="region of interest" description="Disordered" evidence="10">
    <location>
        <begin position="856"/>
        <end position="1137"/>
    </location>
</feature>
<feature type="compositionally biased region" description="Pro residues" evidence="10">
    <location>
        <begin position="1044"/>
        <end position="1056"/>
    </location>
</feature>
<evidence type="ECO:0000256" key="1">
    <source>
        <dbReference type="ARBA" id="ARBA00004123"/>
    </source>
</evidence>
<dbReference type="SMART" id="SM00490">
    <property type="entry name" value="HELICc"/>
    <property type="match status" value="1"/>
</dbReference>
<dbReference type="SUPFAM" id="SSF52540">
    <property type="entry name" value="P-loop containing nucleoside triphosphate hydrolases"/>
    <property type="match status" value="1"/>
</dbReference>
<keyword evidence="7" id="KW-0539">Nucleus</keyword>
<dbReference type="GO" id="GO:0005524">
    <property type="term" value="F:ATP binding"/>
    <property type="evidence" value="ECO:0007669"/>
    <property type="project" value="UniProtKB-UniRule"/>
</dbReference>
<evidence type="ECO:0000313" key="13">
    <source>
        <dbReference type="EMBL" id="PPQ67019.1"/>
    </source>
</evidence>
<dbReference type="PROSITE" id="PS51194">
    <property type="entry name" value="HELICASE_CTER"/>
    <property type="match status" value="1"/>
</dbReference>
<feature type="compositionally biased region" description="Pro residues" evidence="10">
    <location>
        <begin position="42"/>
        <end position="52"/>
    </location>
</feature>
<dbReference type="InterPro" id="IPR001650">
    <property type="entry name" value="Helicase_C-like"/>
</dbReference>
<keyword evidence="5" id="KW-0347">Helicase</keyword>
<feature type="compositionally biased region" description="Polar residues" evidence="10">
    <location>
        <begin position="1313"/>
        <end position="1323"/>
    </location>
</feature>
<evidence type="ECO:0000256" key="4">
    <source>
        <dbReference type="ARBA" id="ARBA00022801"/>
    </source>
</evidence>
<feature type="region of interest" description="Disordered" evidence="10">
    <location>
        <begin position="30"/>
        <end position="58"/>
    </location>
</feature>
<comment type="caution">
    <text evidence="13">The sequence shown here is derived from an EMBL/GenBank/DDBJ whole genome shotgun (WGS) entry which is preliminary data.</text>
</comment>
<feature type="compositionally biased region" description="Acidic residues" evidence="10">
    <location>
        <begin position="1080"/>
        <end position="1095"/>
    </location>
</feature>
<evidence type="ECO:0000259" key="12">
    <source>
        <dbReference type="PROSITE" id="PS51194"/>
    </source>
</evidence>
<evidence type="ECO:0000259" key="11">
    <source>
        <dbReference type="PROSITE" id="PS51192"/>
    </source>
</evidence>
<feature type="compositionally biased region" description="Polar residues" evidence="10">
    <location>
        <begin position="96"/>
        <end position="107"/>
    </location>
</feature>
<dbReference type="PROSITE" id="PS51192">
    <property type="entry name" value="HELICASE_ATP_BIND_1"/>
    <property type="match status" value="1"/>
</dbReference>
<dbReference type="FunFam" id="3.40.50.300:FF:000861">
    <property type="entry name" value="Fanconi anemia, complementation group M"/>
    <property type="match status" value="1"/>
</dbReference>
<evidence type="ECO:0000256" key="9">
    <source>
        <dbReference type="RuleBase" id="RU367027"/>
    </source>
</evidence>
<comment type="subunit">
    <text evidence="9">Interacts with the MHF histone-fold complex to form the FANCM-MHF complex.</text>
</comment>
<keyword evidence="14" id="KW-1185">Reference proteome</keyword>
<evidence type="ECO:0000256" key="5">
    <source>
        <dbReference type="ARBA" id="ARBA00022806"/>
    </source>
</evidence>
<dbReference type="InterPro" id="IPR044749">
    <property type="entry name" value="FANCM_DEXDc"/>
</dbReference>
<dbReference type="GO" id="GO:0043138">
    <property type="term" value="F:3'-5' DNA helicase activity"/>
    <property type="evidence" value="ECO:0007669"/>
    <property type="project" value="InterPro"/>
</dbReference>
<dbReference type="Pfam" id="PF04851">
    <property type="entry name" value="ResIII"/>
    <property type="match status" value="1"/>
</dbReference>
<dbReference type="OrthoDB" id="164902at2759"/>
<comment type="catalytic activity">
    <reaction evidence="8 9">
        <text>ATP + H2O = ADP + phosphate + H(+)</text>
        <dbReference type="Rhea" id="RHEA:13065"/>
        <dbReference type="ChEBI" id="CHEBI:15377"/>
        <dbReference type="ChEBI" id="CHEBI:15378"/>
        <dbReference type="ChEBI" id="CHEBI:30616"/>
        <dbReference type="ChEBI" id="CHEBI:43474"/>
        <dbReference type="ChEBI" id="CHEBI:456216"/>
        <dbReference type="EC" id="3.6.4.12"/>
    </reaction>
</comment>
<feature type="compositionally biased region" description="Low complexity" evidence="10">
    <location>
        <begin position="1031"/>
        <end position="1043"/>
    </location>
</feature>
<feature type="region of interest" description="Disordered" evidence="10">
    <location>
        <begin position="1153"/>
        <end position="1207"/>
    </location>
</feature>
<keyword evidence="4" id="KW-0378">Hydrolase</keyword>
<evidence type="ECO:0000256" key="8">
    <source>
        <dbReference type="ARBA" id="ARBA00047995"/>
    </source>
</evidence>
<feature type="domain" description="Helicase C-terminal" evidence="12">
    <location>
        <begin position="579"/>
        <end position="754"/>
    </location>
</feature>
<dbReference type="GO" id="GO:0036297">
    <property type="term" value="P:interstrand cross-link repair"/>
    <property type="evidence" value="ECO:0007669"/>
    <property type="project" value="UniProtKB-ARBA"/>
</dbReference>
<feature type="region of interest" description="Disordered" evidence="10">
    <location>
        <begin position="86"/>
        <end position="180"/>
    </location>
</feature>
<name>A0A409VL77_9AGAR</name>
<keyword evidence="6" id="KW-0067">ATP-binding</keyword>